<reference evidence="3" key="1">
    <citation type="journal article" date="2019" name="Nat. Commun.">
        <title>The genome of broomcorn millet.</title>
        <authorList>
            <person name="Zou C."/>
            <person name="Miki D."/>
            <person name="Li D."/>
            <person name="Tang Q."/>
            <person name="Xiao L."/>
            <person name="Rajput S."/>
            <person name="Deng P."/>
            <person name="Jia W."/>
            <person name="Huang R."/>
            <person name="Zhang M."/>
            <person name="Sun Y."/>
            <person name="Hu J."/>
            <person name="Fu X."/>
            <person name="Schnable P.S."/>
            <person name="Li F."/>
            <person name="Zhang H."/>
            <person name="Feng B."/>
            <person name="Zhu X."/>
            <person name="Liu R."/>
            <person name="Schnable J.C."/>
            <person name="Zhu J.-K."/>
            <person name="Zhang H."/>
        </authorList>
    </citation>
    <scope>NUCLEOTIDE SEQUENCE [LARGE SCALE GENOMIC DNA]</scope>
</reference>
<feature type="compositionally biased region" description="Basic and acidic residues" evidence="1">
    <location>
        <begin position="69"/>
        <end position="87"/>
    </location>
</feature>
<sequence length="160" mass="17971">MASQPNLPTPHQTNYMDFFMINTQSGDTERIELDICRAISRRCGEKPGKRFDPDLDSSTHTQGTQQQDEAIKPRGIKVKEKEVRGSERPIGGFEKATQQRKKTKNGPKASDSAMKANTSSASGFKKATRKRKEKTMNDTKKSNFPMEAITHSHPYNTVLV</sequence>
<dbReference type="EMBL" id="PQIB02000005">
    <property type="protein sequence ID" value="RLN16982.1"/>
    <property type="molecule type" value="Genomic_DNA"/>
</dbReference>
<evidence type="ECO:0000256" key="1">
    <source>
        <dbReference type="SAM" id="MobiDB-lite"/>
    </source>
</evidence>
<evidence type="ECO:0000313" key="3">
    <source>
        <dbReference type="Proteomes" id="UP000275267"/>
    </source>
</evidence>
<feature type="region of interest" description="Disordered" evidence="1">
    <location>
        <begin position="42"/>
        <end position="160"/>
    </location>
</feature>
<dbReference type="Proteomes" id="UP000275267">
    <property type="component" value="Unassembled WGS sequence"/>
</dbReference>
<dbReference type="AlphaFoldDB" id="A0A3L6SA48"/>
<organism evidence="2 3">
    <name type="scientific">Panicum miliaceum</name>
    <name type="common">Proso millet</name>
    <name type="synonym">Broomcorn millet</name>
    <dbReference type="NCBI Taxonomy" id="4540"/>
    <lineage>
        <taxon>Eukaryota</taxon>
        <taxon>Viridiplantae</taxon>
        <taxon>Streptophyta</taxon>
        <taxon>Embryophyta</taxon>
        <taxon>Tracheophyta</taxon>
        <taxon>Spermatophyta</taxon>
        <taxon>Magnoliopsida</taxon>
        <taxon>Liliopsida</taxon>
        <taxon>Poales</taxon>
        <taxon>Poaceae</taxon>
        <taxon>PACMAD clade</taxon>
        <taxon>Panicoideae</taxon>
        <taxon>Panicodae</taxon>
        <taxon>Paniceae</taxon>
        <taxon>Panicinae</taxon>
        <taxon>Panicum</taxon>
        <taxon>Panicum sect. Panicum</taxon>
    </lineage>
</organism>
<feature type="compositionally biased region" description="Basic and acidic residues" evidence="1">
    <location>
        <begin position="42"/>
        <end position="53"/>
    </location>
</feature>
<dbReference type="OrthoDB" id="644714at2759"/>
<name>A0A3L6SA48_PANMI</name>
<proteinExistence type="predicted"/>
<gene>
    <name evidence="2" type="ORF">C2845_PM02G15250</name>
</gene>
<feature type="compositionally biased region" description="Polar residues" evidence="1">
    <location>
        <begin position="56"/>
        <end position="68"/>
    </location>
</feature>
<accession>A0A3L6SA48</accession>
<protein>
    <submittedName>
        <fullName evidence="2">Protein FAR1-RELATED SEQUENCE 7-like</fullName>
    </submittedName>
</protein>
<comment type="caution">
    <text evidence="2">The sequence shown here is derived from an EMBL/GenBank/DDBJ whole genome shotgun (WGS) entry which is preliminary data.</text>
</comment>
<evidence type="ECO:0000313" key="2">
    <source>
        <dbReference type="EMBL" id="RLN16982.1"/>
    </source>
</evidence>
<keyword evidence="3" id="KW-1185">Reference proteome</keyword>